<feature type="compositionally biased region" description="Low complexity" evidence="1">
    <location>
        <begin position="50"/>
        <end position="60"/>
    </location>
</feature>
<proteinExistence type="predicted"/>
<name>A0A365PCL2_9ACTN</name>
<sequence>MARSDGARFHPRRAGAPPRPPRAVAGPRDRSPGGVPRRLVRLPGGDHPVRGPAADPARAGLLGGRRPRRRRVPLLPRPRGGRRPPPARGGPRHGHGHAHACPGRPVARRRHRPRPARGGPTVWAAVIRGRPVTTRTTTTRWASPLTWAAPDRRAHRRAVVDCLEAIRAGEVYQTCLSTRLDGRLRADPLETFLSLARRAPAARSAYLEGEWGAVLAFSPEEFLVRTGDDVRTSPIKGTVPADRDPAELLASAKDVAENIMIVDLARNDLGRVADVGSVRVSDLLAVRPAPGVHHLVSTVTARTSVDHDALVAATFPPASVTGTPKQRARELIAGWEPRSRGLHCGTYGFATADTIDLAVAIRTLEVAPDGRCELGVGGGITIDSDPDAEWDECVHKAAFTWGGGPAPWL</sequence>
<feature type="domain" description="Chorismate-utilising enzyme C-terminal" evidence="2">
    <location>
        <begin position="152"/>
        <end position="396"/>
    </location>
</feature>
<dbReference type="InterPro" id="IPR005801">
    <property type="entry name" value="ADC_synthase"/>
</dbReference>
<dbReference type="PRINTS" id="PR00095">
    <property type="entry name" value="ANTSNTHASEI"/>
</dbReference>
<keyword evidence="3" id="KW-0808">Transferase</keyword>
<feature type="region of interest" description="Disordered" evidence="1">
    <location>
        <begin position="1"/>
        <end position="119"/>
    </location>
</feature>
<dbReference type="NCBIfam" id="NF004530">
    <property type="entry name" value="PRK05877.1"/>
    <property type="match status" value="1"/>
</dbReference>
<dbReference type="SUPFAM" id="SSF56322">
    <property type="entry name" value="ADC synthase"/>
    <property type="match status" value="1"/>
</dbReference>
<protein>
    <submittedName>
        <fullName evidence="3">Aminodeoxychorismate synthase component I</fullName>
        <ecNumber evidence="3">2.6.1.85</ecNumber>
    </submittedName>
</protein>
<organism evidence="3 4">
    <name type="scientific">Dietzia maris</name>
    <dbReference type="NCBI Taxonomy" id="37915"/>
    <lineage>
        <taxon>Bacteria</taxon>
        <taxon>Bacillati</taxon>
        <taxon>Actinomycetota</taxon>
        <taxon>Actinomycetes</taxon>
        <taxon>Mycobacteriales</taxon>
        <taxon>Dietziaceae</taxon>
        <taxon>Dietzia</taxon>
    </lineage>
</organism>
<evidence type="ECO:0000259" key="2">
    <source>
        <dbReference type="Pfam" id="PF00425"/>
    </source>
</evidence>
<gene>
    <name evidence="3" type="ORF">DQ226_03805</name>
</gene>
<dbReference type="EMBL" id="QNTT01000006">
    <property type="protein sequence ID" value="RBA39131.1"/>
    <property type="molecule type" value="Genomic_DNA"/>
</dbReference>
<evidence type="ECO:0000313" key="3">
    <source>
        <dbReference type="EMBL" id="RBA39131.1"/>
    </source>
</evidence>
<dbReference type="Pfam" id="PF00425">
    <property type="entry name" value="Chorismate_bind"/>
    <property type="match status" value="1"/>
</dbReference>
<dbReference type="InterPro" id="IPR015890">
    <property type="entry name" value="Chorismate_C"/>
</dbReference>
<dbReference type="AlphaFoldDB" id="A0A365PCL2"/>
<evidence type="ECO:0000313" key="4">
    <source>
        <dbReference type="Proteomes" id="UP000252187"/>
    </source>
</evidence>
<dbReference type="GO" id="GO:0046820">
    <property type="term" value="F:4-amino-4-deoxychorismate synthase activity"/>
    <property type="evidence" value="ECO:0007669"/>
    <property type="project" value="UniProtKB-EC"/>
</dbReference>
<comment type="caution">
    <text evidence="3">The sequence shown here is derived from an EMBL/GenBank/DDBJ whole genome shotgun (WGS) entry which is preliminary data.</text>
</comment>
<reference evidence="3 4" key="1">
    <citation type="submission" date="2018-06" db="EMBL/GenBank/DDBJ databases">
        <title>Whole genome sequencing of four bacterial strains from South Shetland trench revealing bio-synthetic gene clusters.</title>
        <authorList>
            <person name="Abdel-Mageed W.M."/>
            <person name="Lehri B."/>
            <person name="Jarmusch S.A."/>
            <person name="Miranda K."/>
            <person name="Goodfellow M."/>
            <person name="Jaspars M."/>
            <person name="Karlyshev A.V."/>
        </authorList>
    </citation>
    <scope>NUCLEOTIDE SEQUENCE [LARGE SCALE GENOMIC DNA]</scope>
    <source>
        <strain evidence="3 4">SST1</strain>
    </source>
</reference>
<dbReference type="EC" id="2.6.1.85" evidence="3"/>
<dbReference type="InterPro" id="IPR019999">
    <property type="entry name" value="Anth_synth_I-like"/>
</dbReference>
<dbReference type="Gene3D" id="3.60.120.10">
    <property type="entry name" value="Anthranilate synthase"/>
    <property type="match status" value="1"/>
</dbReference>
<feature type="compositionally biased region" description="Basic residues" evidence="1">
    <location>
        <begin position="106"/>
        <end position="115"/>
    </location>
</feature>
<dbReference type="Proteomes" id="UP000252187">
    <property type="component" value="Unassembled WGS sequence"/>
</dbReference>
<dbReference type="PANTHER" id="PTHR11236">
    <property type="entry name" value="AMINOBENZOATE/ANTHRANILATE SYNTHASE"/>
    <property type="match status" value="1"/>
</dbReference>
<keyword evidence="3" id="KW-0032">Aminotransferase</keyword>
<dbReference type="GO" id="GO:0000162">
    <property type="term" value="P:L-tryptophan biosynthetic process"/>
    <property type="evidence" value="ECO:0007669"/>
    <property type="project" value="TreeGrafter"/>
</dbReference>
<accession>A0A365PCL2</accession>
<evidence type="ECO:0000256" key="1">
    <source>
        <dbReference type="SAM" id="MobiDB-lite"/>
    </source>
</evidence>
<dbReference type="PANTHER" id="PTHR11236:SF50">
    <property type="entry name" value="AMINODEOXYCHORISMATE SYNTHASE COMPONENT 1"/>
    <property type="match status" value="1"/>
</dbReference>